<reference evidence="2 5" key="2">
    <citation type="submission" date="2021-01" db="EMBL/GenBank/DDBJ databases">
        <title>Whole genome shotgun sequence of Cellulomonas oligotrophica NBRC 109435.</title>
        <authorList>
            <person name="Komaki H."/>
            <person name="Tamura T."/>
        </authorList>
    </citation>
    <scope>NUCLEOTIDE SEQUENCE [LARGE SCALE GENOMIC DNA]</scope>
    <source>
        <strain evidence="2 5">NBRC 109435</strain>
    </source>
</reference>
<keyword evidence="5" id="KW-1185">Reference proteome</keyword>
<proteinExistence type="predicted"/>
<evidence type="ECO:0000313" key="2">
    <source>
        <dbReference type="EMBL" id="GIG31743.1"/>
    </source>
</evidence>
<dbReference type="Proteomes" id="UP000618382">
    <property type="component" value="Unassembled WGS sequence"/>
</dbReference>
<dbReference type="EMBL" id="BONN01000002">
    <property type="protein sequence ID" value="GIG31743.1"/>
    <property type="molecule type" value="Genomic_DNA"/>
</dbReference>
<organism evidence="3 4">
    <name type="scientific">Cellulomonas oligotrophica</name>
    <dbReference type="NCBI Taxonomy" id="931536"/>
    <lineage>
        <taxon>Bacteria</taxon>
        <taxon>Bacillati</taxon>
        <taxon>Actinomycetota</taxon>
        <taxon>Actinomycetes</taxon>
        <taxon>Micrococcales</taxon>
        <taxon>Cellulomonadaceae</taxon>
        <taxon>Cellulomonas</taxon>
    </lineage>
</organism>
<evidence type="ECO:0000313" key="3">
    <source>
        <dbReference type="EMBL" id="NYD84676.1"/>
    </source>
</evidence>
<evidence type="ECO:0000256" key="1">
    <source>
        <dbReference type="SAM" id="MobiDB-lite"/>
    </source>
</evidence>
<dbReference type="AlphaFoldDB" id="A0A7Y9FER4"/>
<reference evidence="3 4" key="1">
    <citation type="submission" date="2020-07" db="EMBL/GenBank/DDBJ databases">
        <title>Sequencing the genomes of 1000 actinobacteria strains.</title>
        <authorList>
            <person name="Klenk H.-P."/>
        </authorList>
    </citation>
    <scope>NUCLEOTIDE SEQUENCE [LARGE SCALE GENOMIC DNA]</scope>
    <source>
        <strain evidence="3 4">DSM 24482</strain>
    </source>
</reference>
<dbReference type="RefSeq" id="WP_140459004.1">
    <property type="nucleotide sequence ID" value="NZ_BAABFI010000004.1"/>
</dbReference>
<feature type="compositionally biased region" description="Low complexity" evidence="1">
    <location>
        <begin position="105"/>
        <end position="118"/>
    </location>
</feature>
<evidence type="ECO:0000313" key="5">
    <source>
        <dbReference type="Proteomes" id="UP000618382"/>
    </source>
</evidence>
<name>A0A7Y9FER4_9CELL</name>
<accession>A0A7Y9FER4</accession>
<sequence>MRRIFWIGVGVALTVVVVRQGRRLVETYAPPGASEAVTGAVRLARAADAARTDFRQGVAEREAELLAALVGDVDVDELRAQAPRRRDELRTAFGGGRGGEDDLAADLAARGWRDAPTQDPDDDDRAPFF</sequence>
<feature type="compositionally biased region" description="Acidic residues" evidence="1">
    <location>
        <begin position="119"/>
        <end position="129"/>
    </location>
</feature>
<protein>
    <submittedName>
        <fullName evidence="3">Uncharacterized protein</fullName>
    </submittedName>
</protein>
<evidence type="ECO:0000313" key="4">
    <source>
        <dbReference type="Proteomes" id="UP000577956"/>
    </source>
</evidence>
<dbReference type="EMBL" id="JACCBK010000001">
    <property type="protein sequence ID" value="NYD84676.1"/>
    <property type="molecule type" value="Genomic_DNA"/>
</dbReference>
<gene>
    <name evidence="3" type="ORF">BKA21_000225</name>
    <name evidence="2" type="ORF">Col01nite_09020</name>
</gene>
<feature type="region of interest" description="Disordered" evidence="1">
    <location>
        <begin position="86"/>
        <end position="129"/>
    </location>
</feature>
<comment type="caution">
    <text evidence="3">The sequence shown here is derived from an EMBL/GenBank/DDBJ whole genome shotgun (WGS) entry which is preliminary data.</text>
</comment>
<dbReference type="Proteomes" id="UP000577956">
    <property type="component" value="Unassembled WGS sequence"/>
</dbReference>